<evidence type="ECO:0000256" key="1">
    <source>
        <dbReference type="SAM" id="SignalP"/>
    </source>
</evidence>
<organism evidence="2 3">
    <name type="scientific">Miscanthus lutarioriparius</name>
    <dbReference type="NCBI Taxonomy" id="422564"/>
    <lineage>
        <taxon>Eukaryota</taxon>
        <taxon>Viridiplantae</taxon>
        <taxon>Streptophyta</taxon>
        <taxon>Embryophyta</taxon>
        <taxon>Tracheophyta</taxon>
        <taxon>Spermatophyta</taxon>
        <taxon>Magnoliopsida</taxon>
        <taxon>Liliopsida</taxon>
        <taxon>Poales</taxon>
        <taxon>Poaceae</taxon>
        <taxon>PACMAD clade</taxon>
        <taxon>Panicoideae</taxon>
        <taxon>Andropogonodae</taxon>
        <taxon>Andropogoneae</taxon>
        <taxon>Saccharinae</taxon>
        <taxon>Miscanthus</taxon>
    </lineage>
</organism>
<reference evidence="2" key="1">
    <citation type="submission" date="2020-10" db="EMBL/GenBank/DDBJ databases">
        <authorList>
            <person name="Han B."/>
            <person name="Lu T."/>
            <person name="Zhao Q."/>
            <person name="Huang X."/>
            <person name="Zhao Y."/>
        </authorList>
    </citation>
    <scope>NUCLEOTIDE SEQUENCE</scope>
</reference>
<proteinExistence type="predicted"/>
<comment type="caution">
    <text evidence="2">The sequence shown here is derived from an EMBL/GenBank/DDBJ whole genome shotgun (WGS) entry which is preliminary data.</text>
</comment>
<accession>A0A811M6L7</accession>
<dbReference type="AlphaFoldDB" id="A0A811M6L7"/>
<keyword evidence="1" id="KW-0732">Signal</keyword>
<evidence type="ECO:0000313" key="3">
    <source>
        <dbReference type="Proteomes" id="UP000604825"/>
    </source>
</evidence>
<feature type="signal peptide" evidence="1">
    <location>
        <begin position="1"/>
        <end position="20"/>
    </location>
</feature>
<dbReference type="Proteomes" id="UP000604825">
    <property type="component" value="Unassembled WGS sequence"/>
</dbReference>
<sequence>MARAVLLAVVLQACNMIVAARPLLETPAVAGGATGTSSWLGLIMQNCFFF</sequence>
<feature type="chain" id="PRO_5032720443" evidence="1">
    <location>
        <begin position="21"/>
        <end position="50"/>
    </location>
</feature>
<dbReference type="OrthoDB" id="692340at2759"/>
<gene>
    <name evidence="2" type="ORF">NCGR_LOCUS462</name>
</gene>
<protein>
    <submittedName>
        <fullName evidence="2">Uncharacterized protein</fullName>
    </submittedName>
</protein>
<name>A0A811M6L7_9POAL</name>
<evidence type="ECO:0000313" key="2">
    <source>
        <dbReference type="EMBL" id="CAD6202172.1"/>
    </source>
</evidence>
<keyword evidence="3" id="KW-1185">Reference proteome</keyword>
<dbReference type="EMBL" id="CAJGYO010000001">
    <property type="protein sequence ID" value="CAD6202172.1"/>
    <property type="molecule type" value="Genomic_DNA"/>
</dbReference>